<dbReference type="InterPro" id="IPR002010">
    <property type="entry name" value="T3SS_IM_R"/>
</dbReference>
<accession>A0AB39D0B6</accession>
<keyword evidence="3 7" id="KW-1003">Cell membrane</keyword>
<dbReference type="PRINTS" id="PR00953">
    <property type="entry name" value="TYPE3IMRPROT"/>
</dbReference>
<feature type="transmembrane region" description="Helical" evidence="7">
    <location>
        <begin position="187"/>
        <end position="210"/>
    </location>
</feature>
<comment type="subcellular location">
    <subcellularLocation>
        <location evidence="1 7">Cell membrane</location>
        <topology evidence="1 7">Multi-pass membrane protein</topology>
    </subcellularLocation>
</comment>
<dbReference type="EMBL" id="CP158254">
    <property type="protein sequence ID" value="XDJ47927.1"/>
    <property type="molecule type" value="Genomic_DNA"/>
</dbReference>
<proteinExistence type="inferred from homology"/>
<keyword evidence="4 7" id="KW-0812">Transmembrane</keyword>
<comment type="similarity">
    <text evidence="2 7">Belongs to the FliR/MopE/SpaR family.</text>
</comment>
<dbReference type="GO" id="GO:0005886">
    <property type="term" value="C:plasma membrane"/>
    <property type="evidence" value="ECO:0007669"/>
    <property type="project" value="UniProtKB-SubCell"/>
</dbReference>
<dbReference type="EMBL" id="CP158252">
    <property type="protein sequence ID" value="XDJ42800.1"/>
    <property type="molecule type" value="Genomic_DNA"/>
</dbReference>
<gene>
    <name evidence="9" type="primary">sctT</name>
    <name evidence="8" type="ORF">ABRY99_04285</name>
    <name evidence="9" type="ORF">ABRZ04_02320</name>
</gene>
<dbReference type="PANTHER" id="PTHR30065">
    <property type="entry name" value="FLAGELLAR BIOSYNTHETIC PROTEIN FLIR"/>
    <property type="match status" value="1"/>
</dbReference>
<protein>
    <submittedName>
        <fullName evidence="9">Type III secretion system export apparatus subunit SctT</fullName>
    </submittedName>
</protein>
<dbReference type="InterPro" id="IPR006304">
    <property type="entry name" value="T3SS_SpaR/YscT"/>
</dbReference>
<evidence type="ECO:0000313" key="8">
    <source>
        <dbReference type="EMBL" id="XDJ42800.1"/>
    </source>
</evidence>
<feature type="transmembrane region" description="Helical" evidence="7">
    <location>
        <begin position="135"/>
        <end position="154"/>
    </location>
</feature>
<evidence type="ECO:0000256" key="2">
    <source>
        <dbReference type="ARBA" id="ARBA00009772"/>
    </source>
</evidence>
<keyword evidence="5 7" id="KW-1133">Transmembrane helix</keyword>
<keyword evidence="6 7" id="KW-0472">Membrane</keyword>
<organism evidence="9">
    <name type="scientific">Castellaniella ginsengisoli</name>
    <dbReference type="NCBI Taxonomy" id="546114"/>
    <lineage>
        <taxon>Bacteria</taxon>
        <taxon>Pseudomonadati</taxon>
        <taxon>Pseudomonadota</taxon>
        <taxon>Betaproteobacteria</taxon>
        <taxon>Burkholderiales</taxon>
        <taxon>Alcaligenaceae</taxon>
        <taxon>Castellaniella</taxon>
    </lineage>
</organism>
<name>A0AB39D0B6_9BURK</name>
<evidence type="ECO:0000256" key="5">
    <source>
        <dbReference type="ARBA" id="ARBA00022989"/>
    </source>
</evidence>
<evidence type="ECO:0000256" key="3">
    <source>
        <dbReference type="ARBA" id="ARBA00022475"/>
    </source>
</evidence>
<dbReference type="AlphaFoldDB" id="A0AB39D0B6"/>
<dbReference type="NCBIfam" id="TIGR01401">
    <property type="entry name" value="fliR_like_III"/>
    <property type="match status" value="1"/>
</dbReference>
<reference evidence="9" key="1">
    <citation type="submission" date="2024-05" db="EMBL/GenBank/DDBJ databases">
        <authorList>
            <person name="Luo Y.-C."/>
            <person name="Nicholds J."/>
            <person name="Mortimer T."/>
            <person name="Maboni G."/>
        </authorList>
    </citation>
    <scope>NUCLEOTIDE SEQUENCE</scope>
    <source>
        <strain evidence="9">151836</strain>
        <strain evidence="8">153920</strain>
    </source>
</reference>
<feature type="transmembrane region" description="Helical" evidence="7">
    <location>
        <begin position="216"/>
        <end position="237"/>
    </location>
</feature>
<evidence type="ECO:0000256" key="6">
    <source>
        <dbReference type="ARBA" id="ARBA00023136"/>
    </source>
</evidence>
<dbReference type="GO" id="GO:0006605">
    <property type="term" value="P:protein targeting"/>
    <property type="evidence" value="ECO:0007669"/>
    <property type="project" value="UniProtKB-UniRule"/>
</dbReference>
<evidence type="ECO:0000256" key="1">
    <source>
        <dbReference type="ARBA" id="ARBA00004651"/>
    </source>
</evidence>
<sequence length="266" mass="29272">MLTGAAYAEINMFLGSWALTQPRLLAMCGMLPLFNRQLLPGLLRYGICAGLGLVLVPMVMPHYAEMDLGTVGLLLLVAKEVFIGLVMGFLVAIPFWIFEAVGFVVDNQRGASLGAVINPATGNDSSPLGILFNQAFLVFFLVGGGFTLMLSLLYDSFRLWDLWSWSPTLRTDSIPLMLDQLSRFMRMVLLFAAPAIVAMFLAELGLALVSRFAPQLQVFFLAMPIKSALALLVLVLYMTPLFEYAGDTVRGIPGILPFLDEQWRLP</sequence>
<feature type="transmembrane region" description="Helical" evidence="7">
    <location>
        <begin position="72"/>
        <end position="97"/>
    </location>
</feature>
<dbReference type="RefSeq" id="WP_368640214.1">
    <property type="nucleotide sequence ID" value="NZ_CP158252.1"/>
</dbReference>
<evidence type="ECO:0000313" key="9">
    <source>
        <dbReference type="EMBL" id="XDJ47927.1"/>
    </source>
</evidence>
<feature type="transmembrane region" description="Helical" evidence="7">
    <location>
        <begin position="42"/>
        <end position="60"/>
    </location>
</feature>
<dbReference type="PANTHER" id="PTHR30065:SF1">
    <property type="entry name" value="SURFACE PRESENTATION OF ANTIGENS PROTEIN SPAR"/>
    <property type="match status" value="1"/>
</dbReference>
<evidence type="ECO:0000256" key="7">
    <source>
        <dbReference type="RuleBase" id="RU362072"/>
    </source>
</evidence>
<evidence type="ECO:0000256" key="4">
    <source>
        <dbReference type="ARBA" id="ARBA00022692"/>
    </source>
</evidence>
<dbReference type="Pfam" id="PF01311">
    <property type="entry name" value="Bac_export_1"/>
    <property type="match status" value="1"/>
</dbReference>